<protein>
    <submittedName>
        <fullName evidence="1">Uncharacterized protein</fullName>
    </submittedName>
</protein>
<accession>A0ABU7AHV3</accession>
<evidence type="ECO:0000313" key="2">
    <source>
        <dbReference type="Proteomes" id="UP001345963"/>
    </source>
</evidence>
<sequence>MGHTEFFFEAAELHILTLLEHIKQQQMQLAVAVNSLAARIGTEMPVAEMPHINLPLDTLSEVAELEEWLQDQTNSRAKQNMVSVLGSVGGQNAKKLHGTFCQGFFLME</sequence>
<gene>
    <name evidence="1" type="ORF">ATANTOWER_023717</name>
</gene>
<dbReference type="EMBL" id="JAHUTI010015137">
    <property type="protein sequence ID" value="MED6237376.1"/>
    <property type="molecule type" value="Genomic_DNA"/>
</dbReference>
<reference evidence="1 2" key="1">
    <citation type="submission" date="2021-07" db="EMBL/GenBank/DDBJ databases">
        <authorList>
            <person name="Palmer J.M."/>
        </authorList>
    </citation>
    <scope>NUCLEOTIDE SEQUENCE [LARGE SCALE GENOMIC DNA]</scope>
    <source>
        <strain evidence="1 2">AT_MEX2019</strain>
        <tissue evidence="1">Muscle</tissue>
    </source>
</reference>
<proteinExistence type="predicted"/>
<name>A0ABU7AHV3_9TELE</name>
<dbReference type="Proteomes" id="UP001345963">
    <property type="component" value="Unassembled WGS sequence"/>
</dbReference>
<keyword evidence="2" id="KW-1185">Reference proteome</keyword>
<evidence type="ECO:0000313" key="1">
    <source>
        <dbReference type="EMBL" id="MED6237376.1"/>
    </source>
</evidence>
<comment type="caution">
    <text evidence="1">The sequence shown here is derived from an EMBL/GenBank/DDBJ whole genome shotgun (WGS) entry which is preliminary data.</text>
</comment>
<organism evidence="1 2">
    <name type="scientific">Ataeniobius toweri</name>
    <dbReference type="NCBI Taxonomy" id="208326"/>
    <lineage>
        <taxon>Eukaryota</taxon>
        <taxon>Metazoa</taxon>
        <taxon>Chordata</taxon>
        <taxon>Craniata</taxon>
        <taxon>Vertebrata</taxon>
        <taxon>Euteleostomi</taxon>
        <taxon>Actinopterygii</taxon>
        <taxon>Neopterygii</taxon>
        <taxon>Teleostei</taxon>
        <taxon>Neoteleostei</taxon>
        <taxon>Acanthomorphata</taxon>
        <taxon>Ovalentaria</taxon>
        <taxon>Atherinomorphae</taxon>
        <taxon>Cyprinodontiformes</taxon>
        <taxon>Goodeidae</taxon>
        <taxon>Ataeniobius</taxon>
    </lineage>
</organism>